<dbReference type="Gene3D" id="3.40.50.2000">
    <property type="entry name" value="Glycogen Phosphorylase B"/>
    <property type="match status" value="2"/>
</dbReference>
<dbReference type="GO" id="GO:0005829">
    <property type="term" value="C:cytosol"/>
    <property type="evidence" value="ECO:0007669"/>
    <property type="project" value="TreeGrafter"/>
</dbReference>
<dbReference type="SUPFAM" id="SSF53756">
    <property type="entry name" value="UDP-Glycosyltransferase/glycogen phosphorylase"/>
    <property type="match status" value="1"/>
</dbReference>
<name>A0A1F5R0T0_9BACT</name>
<dbReference type="AlphaFoldDB" id="A0A1F5R0T0"/>
<evidence type="ECO:0008006" key="5">
    <source>
        <dbReference type="Google" id="ProtNLM"/>
    </source>
</evidence>
<dbReference type="InterPro" id="IPR051199">
    <property type="entry name" value="LPS_LOS_Heptosyltrfase"/>
</dbReference>
<organism evidence="3 4">
    <name type="scientific">Candidatus Edwardsbacteria bacterium GWF2_54_11</name>
    <dbReference type="NCBI Taxonomy" id="1817851"/>
    <lineage>
        <taxon>Bacteria</taxon>
        <taxon>Candidatus Edwardsiibacteriota</taxon>
    </lineage>
</organism>
<evidence type="ECO:0000313" key="4">
    <source>
        <dbReference type="Proteomes" id="UP000177230"/>
    </source>
</evidence>
<dbReference type="InterPro" id="IPR002201">
    <property type="entry name" value="Glyco_trans_9"/>
</dbReference>
<evidence type="ECO:0000256" key="1">
    <source>
        <dbReference type="ARBA" id="ARBA00022676"/>
    </source>
</evidence>
<keyword evidence="2" id="KW-0808">Transferase</keyword>
<sequence length="359" mass="39600">MPDKRLKILVARQDRLGDAVNAVPILKALRKAKPEVFISFMIAQPLVELFAGQPYLDEVVSWGKNFFCLIYLLRQGRYEALLMLHPSKLLAWAAFFAGIKQKAGLGFRPYYVLTGFKPAHTVRRLSAPPLAELPAFRYVDTTQCPAVSKPGGGYRDDGQDVHETEYNLSVARSLFELPDEIEPPQIFLSDLEMSEARSVLMSMGVQNPIAVLPANRGSSANWPPERYRELVRKLVEAKQEALILGGPGEEEILKKAKGDTNVPMAGPQLTLRRLAAILANCRQVVGSSTGTLHLAAAAGAKTVGLFCPAPASRPERWRPLGEGHVQIVPEEEYCRDCQPHAKCGLRGITLKEILQNIAK</sequence>
<protein>
    <recommendedName>
        <fullName evidence="5">Lipopolysaccharide heptosyltransferase II</fullName>
    </recommendedName>
</protein>
<dbReference type="GO" id="GO:0009244">
    <property type="term" value="P:lipopolysaccharide core region biosynthetic process"/>
    <property type="evidence" value="ECO:0007669"/>
    <property type="project" value="TreeGrafter"/>
</dbReference>
<evidence type="ECO:0000313" key="3">
    <source>
        <dbReference type="EMBL" id="OGF08088.1"/>
    </source>
</evidence>
<proteinExistence type="predicted"/>
<dbReference type="GO" id="GO:0008713">
    <property type="term" value="F:ADP-heptose-lipopolysaccharide heptosyltransferase activity"/>
    <property type="evidence" value="ECO:0007669"/>
    <property type="project" value="TreeGrafter"/>
</dbReference>
<dbReference type="Pfam" id="PF01075">
    <property type="entry name" value="Glyco_transf_9"/>
    <property type="match status" value="1"/>
</dbReference>
<comment type="caution">
    <text evidence="3">The sequence shown here is derived from an EMBL/GenBank/DDBJ whole genome shotgun (WGS) entry which is preliminary data.</text>
</comment>
<evidence type="ECO:0000256" key="2">
    <source>
        <dbReference type="ARBA" id="ARBA00022679"/>
    </source>
</evidence>
<reference evidence="3 4" key="1">
    <citation type="journal article" date="2016" name="Nat. Commun.">
        <title>Thousands of microbial genomes shed light on interconnected biogeochemical processes in an aquifer system.</title>
        <authorList>
            <person name="Anantharaman K."/>
            <person name="Brown C.T."/>
            <person name="Hug L.A."/>
            <person name="Sharon I."/>
            <person name="Castelle C.J."/>
            <person name="Probst A.J."/>
            <person name="Thomas B.C."/>
            <person name="Singh A."/>
            <person name="Wilkins M.J."/>
            <person name="Karaoz U."/>
            <person name="Brodie E.L."/>
            <person name="Williams K.H."/>
            <person name="Hubbard S.S."/>
            <person name="Banfield J.F."/>
        </authorList>
    </citation>
    <scope>NUCLEOTIDE SEQUENCE [LARGE SCALE GENOMIC DNA]</scope>
</reference>
<keyword evidence="1" id="KW-0328">Glycosyltransferase</keyword>
<dbReference type="CDD" id="cd03789">
    <property type="entry name" value="GT9_LPS_heptosyltransferase"/>
    <property type="match status" value="1"/>
</dbReference>
<dbReference type="Proteomes" id="UP000177230">
    <property type="component" value="Unassembled WGS sequence"/>
</dbReference>
<dbReference type="PANTHER" id="PTHR30160">
    <property type="entry name" value="TETRAACYLDISACCHARIDE 4'-KINASE-RELATED"/>
    <property type="match status" value="1"/>
</dbReference>
<accession>A0A1F5R0T0</accession>
<dbReference type="EMBL" id="MFFM01000049">
    <property type="protein sequence ID" value="OGF08088.1"/>
    <property type="molecule type" value="Genomic_DNA"/>
</dbReference>
<gene>
    <name evidence="3" type="ORF">A2024_05000</name>
</gene>